<keyword evidence="8" id="KW-0675">Receptor</keyword>
<evidence type="ECO:0000256" key="10">
    <source>
        <dbReference type="ARBA" id="ARBA00023319"/>
    </source>
</evidence>
<dbReference type="InterPro" id="IPR051713">
    <property type="entry name" value="T-cell_Activation_Regulation"/>
</dbReference>
<keyword evidence="9" id="KW-0325">Glycoprotein</keyword>
<dbReference type="GO" id="GO:0042130">
    <property type="term" value="P:negative regulation of T cell proliferation"/>
    <property type="evidence" value="ECO:0007669"/>
    <property type="project" value="TreeGrafter"/>
</dbReference>
<reference evidence="13" key="1">
    <citation type="submission" date="2025-08" db="UniProtKB">
        <authorList>
            <consortium name="Ensembl"/>
        </authorList>
    </citation>
    <scope>IDENTIFICATION</scope>
</reference>
<dbReference type="Pfam" id="PF22705">
    <property type="entry name" value="C2-set_3"/>
    <property type="match status" value="1"/>
</dbReference>
<dbReference type="AlphaFoldDB" id="A0A3Q2VN95"/>
<sequence>MKMSRMLAGIKCVVFLMVLIFQWTHARGDTEVSCVYMENCTLPCSYEGADVVIHWHQVSAGNLPVHSFFHNQDQPGNSAQRFKGRASTFKDQISRGNASVLLTGVKVQDEARYRCYTSTINGNMESFINLKTDAPVHKVDVYQGENGITCRSEGIYPKPELIWSTSPPSSLTFKNTTTVNQTEQQLYNISSSLILSGSDHDLNFSCTVSTRRNRKSVAFLKMPSQDVLEYENTIPCSPSNITLSNLIWRFNHSQLILNGTVTNYTVSEKWKQHVKKLSESGSLTLQDIS</sequence>
<keyword evidence="14" id="KW-1185">Reference proteome</keyword>
<evidence type="ECO:0000256" key="9">
    <source>
        <dbReference type="ARBA" id="ARBA00023180"/>
    </source>
</evidence>
<dbReference type="InterPro" id="IPR053896">
    <property type="entry name" value="BTN3A2-like_Ig-C"/>
</dbReference>
<keyword evidence="10" id="KW-0393">Immunoglobulin domain</keyword>
<keyword evidence="7" id="KW-1015">Disulfide bond</keyword>
<evidence type="ECO:0000256" key="1">
    <source>
        <dbReference type="ARBA" id="ARBA00004251"/>
    </source>
</evidence>
<dbReference type="GeneTree" id="ENSGT00940000163670"/>
<evidence type="ECO:0000256" key="11">
    <source>
        <dbReference type="SAM" id="SignalP"/>
    </source>
</evidence>
<evidence type="ECO:0000256" key="6">
    <source>
        <dbReference type="ARBA" id="ARBA00023136"/>
    </source>
</evidence>
<dbReference type="PANTHER" id="PTHR25466:SF14">
    <property type="entry name" value="BUTYROPHILIN SUBFAMILY 2 MEMBER A2-LIKE-RELATED"/>
    <property type="match status" value="1"/>
</dbReference>
<dbReference type="Pfam" id="PF07686">
    <property type="entry name" value="V-set"/>
    <property type="match status" value="1"/>
</dbReference>
<dbReference type="Ensembl" id="ENSHBUT00000020724.1">
    <property type="protein sequence ID" value="ENSHBUP00000013100.1"/>
    <property type="gene ID" value="ENSHBUG00000014832.1"/>
</dbReference>
<evidence type="ECO:0000256" key="2">
    <source>
        <dbReference type="ARBA" id="ARBA00022475"/>
    </source>
</evidence>
<dbReference type="GO" id="GO:0007166">
    <property type="term" value="P:cell surface receptor signaling pathway"/>
    <property type="evidence" value="ECO:0007669"/>
    <property type="project" value="TreeGrafter"/>
</dbReference>
<feature type="domain" description="Ig-like" evidence="12">
    <location>
        <begin position="125"/>
        <end position="218"/>
    </location>
</feature>
<dbReference type="GO" id="GO:0006955">
    <property type="term" value="P:immune response"/>
    <property type="evidence" value="ECO:0007669"/>
    <property type="project" value="TreeGrafter"/>
</dbReference>
<dbReference type="SMART" id="SM00406">
    <property type="entry name" value="IGv"/>
    <property type="match status" value="1"/>
</dbReference>
<name>A0A3Q2VN95_HAPBU</name>
<evidence type="ECO:0000256" key="8">
    <source>
        <dbReference type="ARBA" id="ARBA00023170"/>
    </source>
</evidence>
<dbReference type="Gene3D" id="2.60.40.10">
    <property type="entry name" value="Immunoglobulins"/>
    <property type="match status" value="2"/>
</dbReference>
<dbReference type="GO" id="GO:0042102">
    <property type="term" value="P:positive regulation of T cell proliferation"/>
    <property type="evidence" value="ECO:0007669"/>
    <property type="project" value="TreeGrafter"/>
</dbReference>
<dbReference type="InterPro" id="IPR036179">
    <property type="entry name" value="Ig-like_dom_sf"/>
</dbReference>
<dbReference type="GO" id="GO:0009897">
    <property type="term" value="C:external side of plasma membrane"/>
    <property type="evidence" value="ECO:0007669"/>
    <property type="project" value="TreeGrafter"/>
</dbReference>
<feature type="chain" id="PRO_5018612639" description="Ig-like domain-containing protein" evidence="11">
    <location>
        <begin position="29"/>
        <end position="289"/>
    </location>
</feature>
<comment type="subcellular location">
    <subcellularLocation>
        <location evidence="1">Cell membrane</location>
        <topology evidence="1">Single-pass type I membrane protein</topology>
    </subcellularLocation>
</comment>
<keyword evidence="4 11" id="KW-0732">Signal</keyword>
<dbReference type="PANTHER" id="PTHR25466">
    <property type="entry name" value="T-LYMPHOCYTE ACTIVATION ANTIGEN"/>
    <property type="match status" value="1"/>
</dbReference>
<dbReference type="Proteomes" id="UP000264840">
    <property type="component" value="Unplaced"/>
</dbReference>
<keyword evidence="3" id="KW-0812">Transmembrane</keyword>
<proteinExistence type="predicted"/>
<accession>A0A3Q2VN95</accession>
<evidence type="ECO:0000313" key="14">
    <source>
        <dbReference type="Proteomes" id="UP000264840"/>
    </source>
</evidence>
<keyword evidence="5" id="KW-1133">Transmembrane helix</keyword>
<evidence type="ECO:0000256" key="3">
    <source>
        <dbReference type="ARBA" id="ARBA00022692"/>
    </source>
</evidence>
<dbReference type="InterPro" id="IPR007110">
    <property type="entry name" value="Ig-like_dom"/>
</dbReference>
<evidence type="ECO:0000313" key="13">
    <source>
        <dbReference type="Ensembl" id="ENSHBUP00000013100.1"/>
    </source>
</evidence>
<feature type="domain" description="Ig-like" evidence="12">
    <location>
        <begin position="41"/>
        <end position="115"/>
    </location>
</feature>
<dbReference type="InterPro" id="IPR013783">
    <property type="entry name" value="Ig-like_fold"/>
</dbReference>
<dbReference type="STRING" id="8153.ENSHBUP00000013100"/>
<reference evidence="13" key="2">
    <citation type="submission" date="2025-09" db="UniProtKB">
        <authorList>
            <consortium name="Ensembl"/>
        </authorList>
    </citation>
    <scope>IDENTIFICATION</scope>
</reference>
<evidence type="ECO:0000259" key="12">
    <source>
        <dbReference type="PROSITE" id="PS50835"/>
    </source>
</evidence>
<dbReference type="GO" id="GO:0071222">
    <property type="term" value="P:cellular response to lipopolysaccharide"/>
    <property type="evidence" value="ECO:0007669"/>
    <property type="project" value="TreeGrafter"/>
</dbReference>
<feature type="signal peptide" evidence="11">
    <location>
        <begin position="1"/>
        <end position="28"/>
    </location>
</feature>
<dbReference type="GO" id="GO:0031295">
    <property type="term" value="P:T cell costimulation"/>
    <property type="evidence" value="ECO:0007669"/>
    <property type="project" value="TreeGrafter"/>
</dbReference>
<dbReference type="PROSITE" id="PS50835">
    <property type="entry name" value="IG_LIKE"/>
    <property type="match status" value="2"/>
</dbReference>
<keyword evidence="2" id="KW-1003">Cell membrane</keyword>
<protein>
    <recommendedName>
        <fullName evidence="12">Ig-like domain-containing protein</fullName>
    </recommendedName>
</protein>
<evidence type="ECO:0000256" key="7">
    <source>
        <dbReference type="ARBA" id="ARBA00023157"/>
    </source>
</evidence>
<evidence type="ECO:0000256" key="5">
    <source>
        <dbReference type="ARBA" id="ARBA00022989"/>
    </source>
</evidence>
<dbReference type="SUPFAM" id="SSF48726">
    <property type="entry name" value="Immunoglobulin"/>
    <property type="match status" value="2"/>
</dbReference>
<evidence type="ECO:0000256" key="4">
    <source>
        <dbReference type="ARBA" id="ARBA00022729"/>
    </source>
</evidence>
<organism evidence="13 14">
    <name type="scientific">Haplochromis burtoni</name>
    <name type="common">Burton's mouthbrooder</name>
    <name type="synonym">Chromis burtoni</name>
    <dbReference type="NCBI Taxonomy" id="8153"/>
    <lineage>
        <taxon>Eukaryota</taxon>
        <taxon>Metazoa</taxon>
        <taxon>Chordata</taxon>
        <taxon>Craniata</taxon>
        <taxon>Vertebrata</taxon>
        <taxon>Euteleostomi</taxon>
        <taxon>Actinopterygii</taxon>
        <taxon>Neopterygii</taxon>
        <taxon>Teleostei</taxon>
        <taxon>Neoteleostei</taxon>
        <taxon>Acanthomorphata</taxon>
        <taxon>Ovalentaria</taxon>
        <taxon>Cichlomorphae</taxon>
        <taxon>Cichliformes</taxon>
        <taxon>Cichlidae</taxon>
        <taxon>African cichlids</taxon>
        <taxon>Pseudocrenilabrinae</taxon>
        <taxon>Haplochromini</taxon>
        <taxon>Haplochromis</taxon>
    </lineage>
</organism>
<keyword evidence="6" id="KW-0472">Membrane</keyword>
<dbReference type="InterPro" id="IPR013106">
    <property type="entry name" value="Ig_V-set"/>
</dbReference>